<evidence type="ECO:0000256" key="6">
    <source>
        <dbReference type="ARBA" id="ARBA00023242"/>
    </source>
</evidence>
<evidence type="ECO:0000256" key="3">
    <source>
        <dbReference type="ARBA" id="ARBA00020629"/>
    </source>
</evidence>
<comment type="caution">
    <text evidence="9">The sequence shown here is derived from an EMBL/GenBank/DDBJ whole genome shotgun (WGS) entry which is preliminary data.</text>
</comment>
<evidence type="ECO:0000256" key="5">
    <source>
        <dbReference type="ARBA" id="ARBA00023163"/>
    </source>
</evidence>
<feature type="non-terminal residue" evidence="9">
    <location>
        <position position="1"/>
    </location>
</feature>
<evidence type="ECO:0000256" key="1">
    <source>
        <dbReference type="ARBA" id="ARBA00004123"/>
    </source>
</evidence>
<sequence length="97" mass="11090">LASDQARLASIVDMVQAEVDKHDQMILQLEKQLHDAHHTLSVALYQARQKLQSINKANKRPVNSEELIKYAHRISSTYSVTAPTTWQQGDPRRPYPI</sequence>
<evidence type="ECO:0000256" key="7">
    <source>
        <dbReference type="ARBA" id="ARBA00031257"/>
    </source>
</evidence>
<keyword evidence="5 8" id="KW-0804">Transcription</keyword>
<keyword evidence="4 8" id="KW-0805">Transcription regulation</keyword>
<dbReference type="AlphaFoldDB" id="A0AAN8XA29"/>
<evidence type="ECO:0000256" key="2">
    <source>
        <dbReference type="ARBA" id="ARBA00009626"/>
    </source>
</evidence>
<gene>
    <name evidence="8 9" type="primary">MED4</name>
    <name evidence="9" type="ORF">SK128_003764</name>
</gene>
<dbReference type="PANTHER" id="PTHR13208:SF2">
    <property type="entry name" value="MEDIATOR OF RNA POLYMERASE II TRANSCRIPTION SUBUNIT 4"/>
    <property type="match status" value="1"/>
</dbReference>
<comment type="subcellular location">
    <subcellularLocation>
        <location evidence="1 8">Nucleus</location>
    </subcellularLocation>
</comment>
<proteinExistence type="inferred from homology"/>
<protein>
    <recommendedName>
        <fullName evidence="3 8">Mediator of RNA polymerase II transcription subunit 4</fullName>
    </recommendedName>
    <alternativeName>
        <fullName evidence="7 8">Mediator complex subunit 4</fullName>
    </alternativeName>
</protein>
<dbReference type="Proteomes" id="UP001381693">
    <property type="component" value="Unassembled WGS sequence"/>
</dbReference>
<accession>A0AAN8XA29</accession>
<organism evidence="9 10">
    <name type="scientific">Halocaridina rubra</name>
    <name type="common">Hawaiian red shrimp</name>
    <dbReference type="NCBI Taxonomy" id="373956"/>
    <lineage>
        <taxon>Eukaryota</taxon>
        <taxon>Metazoa</taxon>
        <taxon>Ecdysozoa</taxon>
        <taxon>Arthropoda</taxon>
        <taxon>Crustacea</taxon>
        <taxon>Multicrustacea</taxon>
        <taxon>Malacostraca</taxon>
        <taxon>Eumalacostraca</taxon>
        <taxon>Eucarida</taxon>
        <taxon>Decapoda</taxon>
        <taxon>Pleocyemata</taxon>
        <taxon>Caridea</taxon>
        <taxon>Atyoidea</taxon>
        <taxon>Atyidae</taxon>
        <taxon>Halocaridina</taxon>
    </lineage>
</organism>
<keyword evidence="6 8" id="KW-0539">Nucleus</keyword>
<evidence type="ECO:0000313" key="9">
    <source>
        <dbReference type="EMBL" id="KAK7077328.1"/>
    </source>
</evidence>
<dbReference type="GO" id="GO:0006357">
    <property type="term" value="P:regulation of transcription by RNA polymerase II"/>
    <property type="evidence" value="ECO:0007669"/>
    <property type="project" value="InterPro"/>
</dbReference>
<dbReference type="InterPro" id="IPR019258">
    <property type="entry name" value="Mediator_Med4"/>
</dbReference>
<feature type="non-terminal residue" evidence="9">
    <location>
        <position position="97"/>
    </location>
</feature>
<dbReference type="GO" id="GO:0070847">
    <property type="term" value="C:core mediator complex"/>
    <property type="evidence" value="ECO:0007669"/>
    <property type="project" value="TreeGrafter"/>
</dbReference>
<evidence type="ECO:0000256" key="8">
    <source>
        <dbReference type="RuleBase" id="RU364141"/>
    </source>
</evidence>
<dbReference type="Pfam" id="PF10018">
    <property type="entry name" value="Med4"/>
    <property type="match status" value="1"/>
</dbReference>
<comment type="similarity">
    <text evidence="2 8">Belongs to the Mediator complex subunit 4 family.</text>
</comment>
<dbReference type="GO" id="GO:0016592">
    <property type="term" value="C:mediator complex"/>
    <property type="evidence" value="ECO:0007669"/>
    <property type="project" value="InterPro"/>
</dbReference>
<reference evidence="9 10" key="1">
    <citation type="submission" date="2023-11" db="EMBL/GenBank/DDBJ databases">
        <title>Halocaridina rubra genome assembly.</title>
        <authorList>
            <person name="Smith C."/>
        </authorList>
    </citation>
    <scope>NUCLEOTIDE SEQUENCE [LARGE SCALE GENOMIC DNA]</scope>
    <source>
        <strain evidence="9">EP-1</strain>
        <tissue evidence="9">Whole</tissue>
    </source>
</reference>
<keyword evidence="8" id="KW-0010">Activator</keyword>
<evidence type="ECO:0000313" key="10">
    <source>
        <dbReference type="Proteomes" id="UP001381693"/>
    </source>
</evidence>
<keyword evidence="10" id="KW-1185">Reference proteome</keyword>
<name>A0AAN8XA29_HALRR</name>
<dbReference type="EMBL" id="JAXCGZ010009434">
    <property type="protein sequence ID" value="KAK7077328.1"/>
    <property type="molecule type" value="Genomic_DNA"/>
</dbReference>
<dbReference type="PANTHER" id="PTHR13208">
    <property type="entry name" value="MEDIATOR OF RNA POLYMERASE II TRANSCRIPTION SUBUNIT 4"/>
    <property type="match status" value="1"/>
</dbReference>
<evidence type="ECO:0000256" key="4">
    <source>
        <dbReference type="ARBA" id="ARBA00023015"/>
    </source>
</evidence>
<dbReference type="GO" id="GO:0003712">
    <property type="term" value="F:transcription coregulator activity"/>
    <property type="evidence" value="ECO:0007669"/>
    <property type="project" value="InterPro"/>
</dbReference>
<comment type="function">
    <text evidence="8">Component of the Mediator complex, a coactivator involved in the regulated transcription of nearly all RNA polymerase II-dependent genes. Mediator functions as a bridge to convey information from gene-specific regulatory proteins to the basal RNA polymerase II transcription machinery. Mediator is recruited to promoters by direct interactions with regulatory proteins and serves as a scaffold for the assembly of a functional preinitiation complex with RNA polymerase II and the general transcription factors.</text>
</comment>
<comment type="subunit">
    <text evidence="8">Component of the Mediator complex.</text>
</comment>